<dbReference type="Proteomes" id="UP000031449">
    <property type="component" value="Plasmid unnamed"/>
</dbReference>
<keyword evidence="1" id="KW-0614">Plasmid</keyword>
<proteinExistence type="predicted"/>
<dbReference type="EMBL" id="CP009417">
    <property type="protein sequence ID" value="AJD93292.1"/>
    <property type="molecule type" value="Genomic_DNA"/>
</dbReference>
<evidence type="ECO:0000313" key="2">
    <source>
        <dbReference type="Proteomes" id="UP000031449"/>
    </source>
</evidence>
<name>A0A0B5AX76_9BACL</name>
<evidence type="ECO:0000313" key="1">
    <source>
        <dbReference type="EMBL" id="AJD93292.1"/>
    </source>
</evidence>
<protein>
    <submittedName>
        <fullName evidence="1">Uncharacterized protein</fullName>
    </submittedName>
</protein>
<gene>
    <name evidence="1" type="ORF">JMA_39740</name>
</gene>
<dbReference type="AlphaFoldDB" id="A0A0B5AX76"/>
<sequence length="189" mass="22010">MSMIVPELKYLEKEDVSRLDIHIGENSGKAIYVTPDLKVYFYTFIKDDFFKRILISDFEEIDKDSGTHKLLNIDVTNIYRKSPERAMNVIKSGEGNDYGRKPMMVLFGENFRNNSSSFNKTAEKKIELLHEYKILLHGLPKELMFVREDLFHYVLTSETTPGVEVLLMALEFKKPKPKENKSDYGKTEN</sequence>
<organism evidence="1 2">
    <name type="scientific">Jeotgalibacillus malaysiensis</name>
    <dbReference type="NCBI Taxonomy" id="1508404"/>
    <lineage>
        <taxon>Bacteria</taxon>
        <taxon>Bacillati</taxon>
        <taxon>Bacillota</taxon>
        <taxon>Bacilli</taxon>
        <taxon>Bacillales</taxon>
        <taxon>Caryophanaceae</taxon>
        <taxon>Jeotgalibacillus</taxon>
    </lineage>
</organism>
<dbReference type="KEGG" id="jeo:JMA_39740"/>
<accession>A0A0B5AX76</accession>
<dbReference type="BioCyc" id="JESP1508404:G14D9-13258-MONOMER"/>
<keyword evidence="2" id="KW-1185">Reference proteome</keyword>
<geneLocation type="plasmid" evidence="2"/>
<reference evidence="1 2" key="1">
    <citation type="submission" date="2014-08" db="EMBL/GenBank/DDBJ databases">
        <title>Complete genome of a marine bacteria Jeotgalibacillus malaysiensis.</title>
        <authorList>
            <person name="Yaakop A.S."/>
            <person name="Chan K.-G."/>
            <person name="Goh K.M."/>
        </authorList>
    </citation>
    <scope>NUCLEOTIDE SEQUENCE [LARGE SCALE GENOMIC DNA]</scope>
    <source>
        <strain evidence="1 2">D5</strain>
        <plasmid evidence="2">Plasmid</plasmid>
    </source>
</reference>
<dbReference type="HOGENOM" id="CLU_1432790_0_0_9"/>